<comment type="caution">
    <text evidence="2">The sequence shown here is derived from an EMBL/GenBank/DDBJ whole genome shotgun (WGS) entry which is preliminary data.</text>
</comment>
<name>A0A2T5G4H6_HYDSH</name>
<accession>A0A2T5G4H6</accession>
<keyword evidence="1" id="KW-1133">Transmembrane helix</keyword>
<evidence type="ECO:0000313" key="2">
    <source>
        <dbReference type="EMBL" id="PTQ51055.1"/>
    </source>
</evidence>
<protein>
    <submittedName>
        <fullName evidence="2">Uncharacterized protein</fullName>
    </submittedName>
</protein>
<dbReference type="AlphaFoldDB" id="A0A2T5G4H6"/>
<organism evidence="2 3">
    <name type="scientific">Hydrogenibacillus schlegelii</name>
    <name type="common">Bacillus schlegelii</name>
    <dbReference type="NCBI Taxonomy" id="1484"/>
    <lineage>
        <taxon>Bacteria</taxon>
        <taxon>Bacillati</taxon>
        <taxon>Bacillota</taxon>
        <taxon>Bacilli</taxon>
        <taxon>Bacillales</taxon>
        <taxon>Bacillales Family X. Incertae Sedis</taxon>
        <taxon>Hydrogenibacillus</taxon>
    </lineage>
</organism>
<dbReference type="EMBL" id="PEBV01000052">
    <property type="protein sequence ID" value="PTQ51055.1"/>
    <property type="molecule type" value="Genomic_DNA"/>
</dbReference>
<proteinExistence type="predicted"/>
<dbReference type="RefSeq" id="WP_273000721.1">
    <property type="nucleotide sequence ID" value="NZ_PEBV01000052.1"/>
</dbReference>
<gene>
    <name evidence="2" type="ORF">HSCHL_1546</name>
</gene>
<feature type="transmembrane region" description="Helical" evidence="1">
    <location>
        <begin position="133"/>
        <end position="152"/>
    </location>
</feature>
<reference evidence="2 3" key="1">
    <citation type="submission" date="2017-08" db="EMBL/GenBank/DDBJ databases">
        <title>Burning lignite coal seam in the remote Altai Mountains harbors a hydrogen-driven thermophilic microbial community.</title>
        <authorList>
            <person name="Kadnikov V.V."/>
            <person name="Mardanov A.V."/>
            <person name="Ivasenko D."/>
            <person name="Beletsky A.V."/>
            <person name="Karnachuk O.V."/>
            <person name="Ravin N.V."/>
        </authorList>
    </citation>
    <scope>NUCLEOTIDE SEQUENCE [LARGE SCALE GENOMIC DNA]</scope>
    <source>
        <strain evidence="2">AL33</strain>
    </source>
</reference>
<keyword evidence="1" id="KW-0812">Transmembrane</keyword>
<feature type="transmembrane region" description="Helical" evidence="1">
    <location>
        <begin position="12"/>
        <end position="34"/>
    </location>
</feature>
<sequence length="155" mass="17245">MKKLNLKDDRGFLDFNLIVLIFLAFVVISFIIAFESWRSKQRAVETTAPAVRETTVEIGSRSGEAERWLGEAVNRCLASPDCELERDGSRVVFRGIDAGVIASDVPDGVRIIQTERPVYASSPRPADEFAFEWIKYGLPIILGGSALLIALINRF</sequence>
<evidence type="ECO:0000256" key="1">
    <source>
        <dbReference type="SAM" id="Phobius"/>
    </source>
</evidence>
<keyword evidence="1" id="KW-0472">Membrane</keyword>
<dbReference type="Proteomes" id="UP000244180">
    <property type="component" value="Unassembled WGS sequence"/>
</dbReference>
<evidence type="ECO:0000313" key="3">
    <source>
        <dbReference type="Proteomes" id="UP000244180"/>
    </source>
</evidence>